<comment type="caution">
    <text evidence="1">The sequence shown here is derived from an EMBL/GenBank/DDBJ whole genome shotgun (WGS) entry which is preliminary data.</text>
</comment>
<sequence length="212" mass="25001">MSKLYIKEVLTKKQKAVFNNLKPLKKIGVLTGGTALAFQLKHRRSYDFDIFTSNKIPGNLSWDAKKIFGKKIKVVQDSENELTFFTHPKVKVTFFYYPFKPIYKIIKTTSISIFDWRDIAADKAYTLGRRPIWRDYVDLYFMIEKGHGLKKIIHEARKKFGGLFSEKLFLGQLIYFGGLQDFKIDFLGKSFQPPEIKKFFEKEIRKYKKEIL</sequence>
<proteinExistence type="predicted"/>
<accession>A0A2M7R8P6</accession>
<dbReference type="Proteomes" id="UP000230055">
    <property type="component" value="Unassembled WGS sequence"/>
</dbReference>
<dbReference type="Pfam" id="PF08843">
    <property type="entry name" value="AbiEii"/>
    <property type="match status" value="1"/>
</dbReference>
<evidence type="ECO:0008006" key="3">
    <source>
        <dbReference type="Google" id="ProtNLM"/>
    </source>
</evidence>
<dbReference type="InterPro" id="IPR014942">
    <property type="entry name" value="AbiEii"/>
</dbReference>
<organism evidence="1 2">
    <name type="scientific">Candidatus Nealsonbacteria bacterium CG_4_10_14_0_8_um_filter_35_10</name>
    <dbReference type="NCBI Taxonomy" id="1974683"/>
    <lineage>
        <taxon>Bacteria</taxon>
        <taxon>Candidatus Nealsoniibacteriota</taxon>
    </lineage>
</organism>
<evidence type="ECO:0000313" key="2">
    <source>
        <dbReference type="Proteomes" id="UP000230055"/>
    </source>
</evidence>
<name>A0A2M7R8P6_9BACT</name>
<evidence type="ECO:0000313" key="1">
    <source>
        <dbReference type="EMBL" id="PIY90972.1"/>
    </source>
</evidence>
<dbReference type="AlphaFoldDB" id="A0A2M7R8P6"/>
<reference evidence="2" key="1">
    <citation type="submission" date="2017-09" db="EMBL/GenBank/DDBJ databases">
        <title>Depth-based differentiation of microbial function through sediment-hosted aquifers and enrichment of novel symbionts in the deep terrestrial subsurface.</title>
        <authorList>
            <person name="Probst A.J."/>
            <person name="Ladd B."/>
            <person name="Jarett J.K."/>
            <person name="Geller-Mcgrath D.E."/>
            <person name="Sieber C.M.K."/>
            <person name="Emerson J.B."/>
            <person name="Anantharaman K."/>
            <person name="Thomas B.C."/>
            <person name="Malmstrom R."/>
            <person name="Stieglmeier M."/>
            <person name="Klingl A."/>
            <person name="Woyke T."/>
            <person name="Ryan C.M."/>
            <person name="Banfield J.F."/>
        </authorList>
    </citation>
    <scope>NUCLEOTIDE SEQUENCE [LARGE SCALE GENOMIC DNA]</scope>
</reference>
<dbReference type="EMBL" id="PFLX01000015">
    <property type="protein sequence ID" value="PIY90972.1"/>
    <property type="molecule type" value="Genomic_DNA"/>
</dbReference>
<gene>
    <name evidence="1" type="ORF">COY72_00565</name>
</gene>
<protein>
    <recommendedName>
        <fullName evidence="3">Nucleotidyl transferase AbiEii/AbiGii toxin family protein</fullName>
    </recommendedName>
</protein>